<protein>
    <submittedName>
        <fullName evidence="1">Uncharacterized protein</fullName>
    </submittedName>
</protein>
<dbReference type="EMBL" id="QKYT01000428">
    <property type="protein sequence ID" value="RIA85410.1"/>
    <property type="molecule type" value="Genomic_DNA"/>
</dbReference>
<dbReference type="Proteomes" id="UP000265703">
    <property type="component" value="Unassembled WGS sequence"/>
</dbReference>
<evidence type="ECO:0000313" key="2">
    <source>
        <dbReference type="Proteomes" id="UP000265703"/>
    </source>
</evidence>
<reference evidence="1 2" key="1">
    <citation type="submission" date="2018-06" db="EMBL/GenBank/DDBJ databases">
        <title>Comparative genomics reveals the genomic features of Rhizophagus irregularis, R. cerebriforme, R. diaphanum and Gigaspora rosea, and their symbiotic lifestyle signature.</title>
        <authorList>
            <person name="Morin E."/>
            <person name="San Clemente H."/>
            <person name="Chen E.C.H."/>
            <person name="De La Providencia I."/>
            <person name="Hainaut M."/>
            <person name="Kuo A."/>
            <person name="Kohler A."/>
            <person name="Murat C."/>
            <person name="Tang N."/>
            <person name="Roy S."/>
            <person name="Loubradou J."/>
            <person name="Henrissat B."/>
            <person name="Grigoriev I.V."/>
            <person name="Corradi N."/>
            <person name="Roux C."/>
            <person name="Martin F.M."/>
        </authorList>
    </citation>
    <scope>NUCLEOTIDE SEQUENCE [LARGE SCALE GENOMIC DNA]</scope>
    <source>
        <strain evidence="1 2">DAOM 227022</strain>
    </source>
</reference>
<keyword evidence="2" id="KW-1185">Reference proteome</keyword>
<gene>
    <name evidence="1" type="ORF">C1645_741603</name>
</gene>
<name>A0A397SGP0_9GLOM</name>
<evidence type="ECO:0000313" key="1">
    <source>
        <dbReference type="EMBL" id="RIA85410.1"/>
    </source>
</evidence>
<dbReference type="OrthoDB" id="2446673at2759"/>
<accession>A0A397SGP0</accession>
<sequence length="166" mass="19112">MKLGYMSSSYDILNSRLLNQEILRINEKINKVIKNSENLTLEHDLAKQMIKSCNIIILFFKRSHIAEKLLTDVTATLKIKGGGFKTYSETQWISIYEATSLVSHLQIALEHILIDNPDEITNKTIKHYIQNSDFFANVNKLTKVLKLIKTAITLLKSSTIYRRQDV</sequence>
<dbReference type="AlphaFoldDB" id="A0A397SGP0"/>
<proteinExistence type="predicted"/>
<dbReference type="STRING" id="658196.A0A397SGP0"/>
<comment type="caution">
    <text evidence="1">The sequence shown here is derived from an EMBL/GenBank/DDBJ whole genome shotgun (WGS) entry which is preliminary data.</text>
</comment>
<organism evidence="1 2">
    <name type="scientific">Glomus cerebriforme</name>
    <dbReference type="NCBI Taxonomy" id="658196"/>
    <lineage>
        <taxon>Eukaryota</taxon>
        <taxon>Fungi</taxon>
        <taxon>Fungi incertae sedis</taxon>
        <taxon>Mucoromycota</taxon>
        <taxon>Glomeromycotina</taxon>
        <taxon>Glomeromycetes</taxon>
        <taxon>Glomerales</taxon>
        <taxon>Glomeraceae</taxon>
        <taxon>Glomus</taxon>
    </lineage>
</organism>